<protein>
    <submittedName>
        <fullName evidence="1">Uncharacterized protein</fullName>
    </submittedName>
</protein>
<accession>A0ACB9AGY3</accession>
<reference evidence="1 2" key="2">
    <citation type="journal article" date="2022" name="Mol. Ecol. Resour.">
        <title>The genomes of chicory, endive, great burdock and yacon provide insights into Asteraceae paleo-polyploidization history and plant inulin production.</title>
        <authorList>
            <person name="Fan W."/>
            <person name="Wang S."/>
            <person name="Wang H."/>
            <person name="Wang A."/>
            <person name="Jiang F."/>
            <person name="Liu H."/>
            <person name="Zhao H."/>
            <person name="Xu D."/>
            <person name="Zhang Y."/>
        </authorList>
    </citation>
    <scope>NUCLEOTIDE SEQUENCE [LARGE SCALE GENOMIC DNA]</scope>
    <source>
        <strain evidence="2">cv. Punajuju</strain>
        <tissue evidence="1">Leaves</tissue>
    </source>
</reference>
<gene>
    <name evidence="1" type="ORF">L2E82_38979</name>
</gene>
<comment type="caution">
    <text evidence="1">The sequence shown here is derived from an EMBL/GenBank/DDBJ whole genome shotgun (WGS) entry which is preliminary data.</text>
</comment>
<reference evidence="2" key="1">
    <citation type="journal article" date="2022" name="Mol. Ecol. Resour.">
        <title>The genomes of chicory, endive, great burdock and yacon provide insights into Asteraceae palaeo-polyploidization history and plant inulin production.</title>
        <authorList>
            <person name="Fan W."/>
            <person name="Wang S."/>
            <person name="Wang H."/>
            <person name="Wang A."/>
            <person name="Jiang F."/>
            <person name="Liu H."/>
            <person name="Zhao H."/>
            <person name="Xu D."/>
            <person name="Zhang Y."/>
        </authorList>
    </citation>
    <scope>NUCLEOTIDE SEQUENCE [LARGE SCALE GENOMIC DNA]</scope>
    <source>
        <strain evidence="2">cv. Punajuju</strain>
    </source>
</reference>
<evidence type="ECO:0000313" key="1">
    <source>
        <dbReference type="EMBL" id="KAI3709220.1"/>
    </source>
</evidence>
<proteinExistence type="predicted"/>
<dbReference type="Proteomes" id="UP001055811">
    <property type="component" value="Linkage Group LG07"/>
</dbReference>
<dbReference type="EMBL" id="CM042015">
    <property type="protein sequence ID" value="KAI3709220.1"/>
    <property type="molecule type" value="Genomic_DNA"/>
</dbReference>
<organism evidence="1 2">
    <name type="scientific">Cichorium intybus</name>
    <name type="common">Chicory</name>
    <dbReference type="NCBI Taxonomy" id="13427"/>
    <lineage>
        <taxon>Eukaryota</taxon>
        <taxon>Viridiplantae</taxon>
        <taxon>Streptophyta</taxon>
        <taxon>Embryophyta</taxon>
        <taxon>Tracheophyta</taxon>
        <taxon>Spermatophyta</taxon>
        <taxon>Magnoliopsida</taxon>
        <taxon>eudicotyledons</taxon>
        <taxon>Gunneridae</taxon>
        <taxon>Pentapetalae</taxon>
        <taxon>asterids</taxon>
        <taxon>campanulids</taxon>
        <taxon>Asterales</taxon>
        <taxon>Asteraceae</taxon>
        <taxon>Cichorioideae</taxon>
        <taxon>Cichorieae</taxon>
        <taxon>Cichoriinae</taxon>
        <taxon>Cichorium</taxon>
    </lineage>
</organism>
<keyword evidence="2" id="KW-1185">Reference proteome</keyword>
<name>A0ACB9AGY3_CICIN</name>
<evidence type="ECO:0000313" key="2">
    <source>
        <dbReference type="Proteomes" id="UP001055811"/>
    </source>
</evidence>
<sequence>MLWTASIEGGTLSNLERRLWRNKDLIDMAIDTDGNKVLHVVVGRGNNYFVKRILSFIVDKDLPTMTNGSRGTALHIAASVGNTKAACLLIKKNRGLLEIRDTEG</sequence>